<dbReference type="EMBL" id="CP022316">
    <property type="protein sequence ID" value="ASK66267.1"/>
    <property type="molecule type" value="Genomic_DNA"/>
</dbReference>
<dbReference type="Pfam" id="PF12705">
    <property type="entry name" value="PDDEXK_1"/>
    <property type="match status" value="1"/>
</dbReference>
<evidence type="ECO:0000256" key="4">
    <source>
        <dbReference type="SAM" id="MobiDB-lite"/>
    </source>
</evidence>
<proteinExistence type="predicted"/>
<organism evidence="6 7">
    <name type="scientific">Brachybacterium avium</name>
    <dbReference type="NCBI Taxonomy" id="2017485"/>
    <lineage>
        <taxon>Bacteria</taxon>
        <taxon>Bacillati</taxon>
        <taxon>Actinomycetota</taxon>
        <taxon>Actinomycetes</taxon>
        <taxon>Micrococcales</taxon>
        <taxon>Dermabacteraceae</taxon>
        <taxon>Brachybacterium</taxon>
    </lineage>
</organism>
<evidence type="ECO:0000313" key="7">
    <source>
        <dbReference type="Proteomes" id="UP000198398"/>
    </source>
</evidence>
<dbReference type="AlphaFoldDB" id="A0A220UDQ6"/>
<evidence type="ECO:0000256" key="1">
    <source>
        <dbReference type="ARBA" id="ARBA00022763"/>
    </source>
</evidence>
<keyword evidence="3" id="KW-0234">DNA repair</keyword>
<evidence type="ECO:0000259" key="5">
    <source>
        <dbReference type="Pfam" id="PF12705"/>
    </source>
</evidence>
<protein>
    <recommendedName>
        <fullName evidence="5">PD-(D/E)XK endonuclease-like domain-containing protein</fullName>
    </recommendedName>
</protein>
<keyword evidence="2" id="KW-0547">Nucleotide-binding</keyword>
<accession>A0A220UDQ6</accession>
<feature type="domain" description="PD-(D/E)XK endonuclease-like" evidence="5">
    <location>
        <begin position="598"/>
        <end position="854"/>
    </location>
</feature>
<keyword evidence="1" id="KW-0227">DNA damage</keyword>
<name>A0A220UDQ6_9MICO</name>
<dbReference type="Proteomes" id="UP000198398">
    <property type="component" value="Chromosome"/>
</dbReference>
<keyword evidence="2" id="KW-0347">Helicase</keyword>
<keyword evidence="2" id="KW-0378">Hydrolase</keyword>
<dbReference type="GO" id="GO:0006281">
    <property type="term" value="P:DNA repair"/>
    <property type="evidence" value="ECO:0007669"/>
    <property type="project" value="UniProtKB-KW"/>
</dbReference>
<dbReference type="OrthoDB" id="1488830at2"/>
<dbReference type="GO" id="GO:0004386">
    <property type="term" value="F:helicase activity"/>
    <property type="evidence" value="ECO:0007669"/>
    <property type="project" value="UniProtKB-KW"/>
</dbReference>
<dbReference type="KEGG" id="brv:CFK39_11055"/>
<feature type="compositionally biased region" description="Basic and acidic residues" evidence="4">
    <location>
        <begin position="538"/>
        <end position="551"/>
    </location>
</feature>
<feature type="region of interest" description="Disordered" evidence="4">
    <location>
        <begin position="537"/>
        <end position="556"/>
    </location>
</feature>
<reference evidence="7" key="1">
    <citation type="submission" date="2017-07" db="EMBL/GenBank/DDBJ databases">
        <title>Brachybacterium sp. VR2415.</title>
        <authorList>
            <person name="Tak E.J."/>
            <person name="Bae J.-W."/>
        </authorList>
    </citation>
    <scope>NUCLEOTIDE SEQUENCE [LARGE SCALE GENOMIC DNA]</scope>
    <source>
        <strain evidence="7">VR2415</strain>
    </source>
</reference>
<evidence type="ECO:0000256" key="3">
    <source>
        <dbReference type="ARBA" id="ARBA00023204"/>
    </source>
</evidence>
<dbReference type="RefSeq" id="WP_089065508.1">
    <property type="nucleotide sequence ID" value="NZ_CP022316.1"/>
</dbReference>
<dbReference type="InterPro" id="IPR038726">
    <property type="entry name" value="PDDEXK_AddAB-type"/>
</dbReference>
<gene>
    <name evidence="6" type="ORF">CFK39_11055</name>
</gene>
<keyword evidence="2" id="KW-0067">ATP-binding</keyword>
<evidence type="ECO:0000313" key="6">
    <source>
        <dbReference type="EMBL" id="ASK66267.1"/>
    </source>
</evidence>
<evidence type="ECO:0000256" key="2">
    <source>
        <dbReference type="ARBA" id="ARBA00022806"/>
    </source>
</evidence>
<sequence>MQIEFGWSLDGASWADAASGGTAGQVRMGPRGLLGLLQTRLGLSRPSIDPAVRTAQYLRLIEQCEQDGFWPARSFALDPWSTARQLLGWRDAAVDAGWRAAEDADLPPRLAALAAVERHAVVGMPGTVDADGDPATLAPGAADDLAEVVAELAREGADWPLGIDRLLAAEDPANLPGLWPRLLTLLGAAGVEVARRSARDGAPPEVVVVQCRDEWTAADVAARYLAAGPSTGLHVLATTDTAVLDAALHRRELPAVGAVESSTDRASHQVLGLYLDVATAPVDVHQLAALLDLRVLPALEAEGDPIGLVPAPVRRALLRALASEPGVGGPAWREALARLQEREDAAKVMVSAREIDRLVTDPLPADALFPEVLSTRLGWLADRLRAVGHRDGDLRASLTQVQTLRQVLGMLDPSTPLSRRTVQQIIDACGGGGSSALAGAEVAEWTVTTRPAQLPATGGTVLWWGPEADGVSPPVLWDEGETAALTAGGAHLLEPETLTALQVEAGIAGLAGADTVIAVLPGRRLEDAGRPSSLLARLETDAGRTEQDRLTPESLLDGDRWSLAGRSLEVRTPAEEHPCPDTSASRTAGDLTHLLPSRVSYSQLDTLIGCPHRWVLQYALGIRPASVAALPTGPRMIGTLVHAVVETLVQERGRSLTPPSAERIGEVFDQLVPQLASELDLPGRAAERAEIRGRAGRSLAELFGRTAEAGLQITGTETRFELPLELPLDTGPHPVIIAGSRDVDAVDAAGRPLILDLKWTSSLRRYADLYDSGDAIQLATYAWSLAQEAAGPGESAEPAEPAGVGYFLLRSGEFVAAEPALDPRHRPPMDVDDAWQRMLASASEALDEIAAGQVRLGCRTLLDEAGLKTDAPYAKRRTAIGTAREAARGRGRVLVEDHCGIGDYAQLCGLIGDGR</sequence>
<keyword evidence="7" id="KW-1185">Reference proteome</keyword>